<feature type="transmembrane region" description="Helical" evidence="2">
    <location>
        <begin position="169"/>
        <end position="187"/>
    </location>
</feature>
<feature type="transmembrane region" description="Helical" evidence="2">
    <location>
        <begin position="233"/>
        <end position="254"/>
    </location>
</feature>
<accession>A0A9W8E115</accession>
<feature type="transmembrane region" description="Helical" evidence="2">
    <location>
        <begin position="37"/>
        <end position="58"/>
    </location>
</feature>
<feature type="transmembrane region" description="Helical" evidence="2">
    <location>
        <begin position="199"/>
        <end position="221"/>
    </location>
</feature>
<keyword evidence="4" id="KW-1185">Reference proteome</keyword>
<name>A0A9W8E115_9FUNG</name>
<evidence type="ECO:0008006" key="5">
    <source>
        <dbReference type="Google" id="ProtNLM"/>
    </source>
</evidence>
<gene>
    <name evidence="3" type="ORF">IWQ62_004065</name>
</gene>
<feature type="region of interest" description="Disordered" evidence="1">
    <location>
        <begin position="439"/>
        <end position="479"/>
    </location>
</feature>
<evidence type="ECO:0000256" key="2">
    <source>
        <dbReference type="SAM" id="Phobius"/>
    </source>
</evidence>
<proteinExistence type="predicted"/>
<protein>
    <recommendedName>
        <fullName evidence="5">Transmembrane protein</fullName>
    </recommendedName>
</protein>
<evidence type="ECO:0000313" key="3">
    <source>
        <dbReference type="EMBL" id="KAJ1960875.1"/>
    </source>
</evidence>
<feature type="non-terminal residue" evidence="3">
    <location>
        <position position="479"/>
    </location>
</feature>
<feature type="transmembrane region" description="Helical" evidence="2">
    <location>
        <begin position="274"/>
        <end position="293"/>
    </location>
</feature>
<evidence type="ECO:0000313" key="4">
    <source>
        <dbReference type="Proteomes" id="UP001150925"/>
    </source>
</evidence>
<feature type="transmembrane region" description="Helical" evidence="2">
    <location>
        <begin position="314"/>
        <end position="333"/>
    </location>
</feature>
<keyword evidence="2" id="KW-0472">Membrane</keyword>
<organism evidence="3 4">
    <name type="scientific">Dispira parvispora</name>
    <dbReference type="NCBI Taxonomy" id="1520584"/>
    <lineage>
        <taxon>Eukaryota</taxon>
        <taxon>Fungi</taxon>
        <taxon>Fungi incertae sedis</taxon>
        <taxon>Zoopagomycota</taxon>
        <taxon>Kickxellomycotina</taxon>
        <taxon>Dimargaritomycetes</taxon>
        <taxon>Dimargaritales</taxon>
        <taxon>Dimargaritaceae</taxon>
        <taxon>Dispira</taxon>
    </lineage>
</organism>
<dbReference type="AlphaFoldDB" id="A0A9W8E115"/>
<evidence type="ECO:0000256" key="1">
    <source>
        <dbReference type="SAM" id="MobiDB-lite"/>
    </source>
</evidence>
<keyword evidence="2" id="KW-0812">Transmembrane</keyword>
<dbReference type="Proteomes" id="UP001150925">
    <property type="component" value="Unassembled WGS sequence"/>
</dbReference>
<keyword evidence="2" id="KW-1133">Transmembrane helix</keyword>
<dbReference type="EMBL" id="JANBPY010001248">
    <property type="protein sequence ID" value="KAJ1960875.1"/>
    <property type="molecule type" value="Genomic_DNA"/>
</dbReference>
<sequence length="479" mass="52227">MDALVSFTLRDTQSQNTSEIFYTFREEVYFQRNVQQVILPIVCAMFLSCFVNTIWLIYKTFLLKRLQKKQTKIRRMSASLGSTGFISSSLPTASSITATHGLDSAHSNTAGTGGVSQSIGTVRLGRGRSTSRPSGATHGYSTFGMSTVNGEFIEIVPLPGNVLTRVCNWLFLVQSLIGFLTVGYVLINVYQVDQTCDTAGMVATVGYYLGTLLITLCVCALSASGQKTLVGRILNYGLAVVAVGVRVYLLLNALGKRQQVWDPLCAFDLEAEPLRTTAIVDMVIWLAQFATVVESLVWYSKETQIPWGYSIRRANAGCLVAACIIGTLFSVFVPVQGAASGYSIFPCWYLGWMLTSKLVLESLAETIKAHIRAIHYDLNVGDGDFSGLGGQTSESRSGTADESFMLSTVESRRKSELMPSRLSHVPVGESKDGTFSPGYISDEANQGCPTDRLPILNPGAPLNSHFTRSELHGQRNKPH</sequence>
<comment type="caution">
    <text evidence="3">The sequence shown here is derived from an EMBL/GenBank/DDBJ whole genome shotgun (WGS) entry which is preliminary data.</text>
</comment>
<reference evidence="3" key="1">
    <citation type="submission" date="2022-07" db="EMBL/GenBank/DDBJ databases">
        <title>Phylogenomic reconstructions and comparative analyses of Kickxellomycotina fungi.</title>
        <authorList>
            <person name="Reynolds N.K."/>
            <person name="Stajich J.E."/>
            <person name="Barry K."/>
            <person name="Grigoriev I.V."/>
            <person name="Crous P."/>
            <person name="Smith M.E."/>
        </authorList>
    </citation>
    <scope>NUCLEOTIDE SEQUENCE</scope>
    <source>
        <strain evidence="3">RSA 1196</strain>
    </source>
</reference>
<dbReference type="OrthoDB" id="5564813at2759"/>